<name>A0AA88XBJ4_9ASTE</name>
<protein>
    <submittedName>
        <fullName evidence="1">Uncharacterized protein</fullName>
    </submittedName>
</protein>
<accession>A0AA88XBJ4</accession>
<keyword evidence="2" id="KW-1185">Reference proteome</keyword>
<evidence type="ECO:0000313" key="2">
    <source>
        <dbReference type="Proteomes" id="UP001188597"/>
    </source>
</evidence>
<evidence type="ECO:0000313" key="1">
    <source>
        <dbReference type="EMBL" id="KAK3043151.1"/>
    </source>
</evidence>
<dbReference type="EMBL" id="JAVXUP010000010">
    <property type="protein sequence ID" value="KAK3043151.1"/>
    <property type="molecule type" value="Genomic_DNA"/>
</dbReference>
<organism evidence="1 2">
    <name type="scientific">Escallonia herrerae</name>
    <dbReference type="NCBI Taxonomy" id="1293975"/>
    <lineage>
        <taxon>Eukaryota</taxon>
        <taxon>Viridiplantae</taxon>
        <taxon>Streptophyta</taxon>
        <taxon>Embryophyta</taxon>
        <taxon>Tracheophyta</taxon>
        <taxon>Spermatophyta</taxon>
        <taxon>Magnoliopsida</taxon>
        <taxon>eudicotyledons</taxon>
        <taxon>Gunneridae</taxon>
        <taxon>Pentapetalae</taxon>
        <taxon>asterids</taxon>
        <taxon>campanulids</taxon>
        <taxon>Escalloniales</taxon>
        <taxon>Escalloniaceae</taxon>
        <taxon>Escallonia</taxon>
    </lineage>
</organism>
<reference evidence="1" key="1">
    <citation type="submission" date="2022-12" db="EMBL/GenBank/DDBJ databases">
        <title>Draft genome assemblies for two species of Escallonia (Escalloniales).</title>
        <authorList>
            <person name="Chanderbali A."/>
            <person name="Dervinis C."/>
            <person name="Anghel I."/>
            <person name="Soltis D."/>
            <person name="Soltis P."/>
            <person name="Zapata F."/>
        </authorList>
    </citation>
    <scope>NUCLEOTIDE SEQUENCE</scope>
    <source>
        <strain evidence="1">UCBG64.0493</strain>
        <tissue evidence="1">Leaf</tissue>
    </source>
</reference>
<dbReference type="Proteomes" id="UP001188597">
    <property type="component" value="Unassembled WGS sequence"/>
</dbReference>
<gene>
    <name evidence="1" type="ORF">RJ639_000040</name>
</gene>
<sequence length="67" mass="7612">MCHFCNSDLRGGGGGSLIWSGDLADVREFLQKDSKQDLFGLLWIEIVNGVRNTRYQNPDHYHSHLGH</sequence>
<proteinExistence type="predicted"/>
<comment type="caution">
    <text evidence="1">The sequence shown here is derived from an EMBL/GenBank/DDBJ whole genome shotgun (WGS) entry which is preliminary data.</text>
</comment>
<dbReference type="AlphaFoldDB" id="A0AA88XBJ4"/>
<feature type="non-terminal residue" evidence="1">
    <location>
        <position position="1"/>
    </location>
</feature>